<accession>A0A914Z0B6</accession>
<dbReference type="InterPro" id="IPR050213">
    <property type="entry name" value="GST_superfamily"/>
</dbReference>
<name>A0A914Z0B6_9BILA</name>
<dbReference type="InterPro" id="IPR010987">
    <property type="entry name" value="Glutathione-S-Trfase_C-like"/>
</dbReference>
<dbReference type="PANTHER" id="PTHR11571:SF224">
    <property type="entry name" value="HEMATOPOIETIC PROSTAGLANDIN D SYNTHASE"/>
    <property type="match status" value="1"/>
</dbReference>
<dbReference type="SUPFAM" id="SSF47616">
    <property type="entry name" value="GST C-terminal domain-like"/>
    <property type="match status" value="1"/>
</dbReference>
<evidence type="ECO:0000313" key="6">
    <source>
        <dbReference type="WBParaSite" id="PSU_v2.g3720.t1"/>
    </source>
</evidence>
<dbReference type="CDD" id="cd03192">
    <property type="entry name" value="GST_C_Sigma_like"/>
    <property type="match status" value="1"/>
</dbReference>
<dbReference type="PANTHER" id="PTHR11571">
    <property type="entry name" value="GLUTATHIONE S-TRANSFERASE"/>
    <property type="match status" value="1"/>
</dbReference>
<keyword evidence="2" id="KW-0808">Transferase</keyword>
<comment type="catalytic activity">
    <reaction evidence="3">
        <text>RX + glutathione = an S-substituted glutathione + a halide anion + H(+)</text>
        <dbReference type="Rhea" id="RHEA:16437"/>
        <dbReference type="ChEBI" id="CHEBI:15378"/>
        <dbReference type="ChEBI" id="CHEBI:16042"/>
        <dbReference type="ChEBI" id="CHEBI:17792"/>
        <dbReference type="ChEBI" id="CHEBI:57925"/>
        <dbReference type="ChEBI" id="CHEBI:90779"/>
        <dbReference type="EC" id="2.5.1.18"/>
    </reaction>
</comment>
<evidence type="ECO:0000256" key="2">
    <source>
        <dbReference type="ARBA" id="ARBA00022679"/>
    </source>
</evidence>
<dbReference type="Gene3D" id="1.20.1050.10">
    <property type="match status" value="1"/>
</dbReference>
<sequence>MFALQCQDALEAVHPWIVSAIRKESEEKIAEAWNNIAVPKFRDTFGKYFEAQLKKNGSGYLIGDKISWVDFIAASFCDVMVYRGNSSALDEFPLLKTFWKNIYANPKLAAAIEKEHSYSF</sequence>
<dbReference type="Proteomes" id="UP000887577">
    <property type="component" value="Unplaced"/>
</dbReference>
<feature type="domain" description="GST C-terminal" evidence="4">
    <location>
        <begin position="1"/>
        <end position="120"/>
    </location>
</feature>
<reference evidence="6" key="1">
    <citation type="submission" date="2022-11" db="UniProtKB">
        <authorList>
            <consortium name="WormBaseParasite"/>
        </authorList>
    </citation>
    <scope>IDENTIFICATION</scope>
</reference>
<dbReference type="WBParaSite" id="PSU_v2.g3720.t1">
    <property type="protein sequence ID" value="PSU_v2.g3720.t1"/>
    <property type="gene ID" value="PSU_v2.g3720"/>
</dbReference>
<protein>
    <recommendedName>
        <fullName evidence="1">glutathione transferase</fullName>
        <ecNumber evidence="1">2.5.1.18</ecNumber>
    </recommendedName>
</protein>
<dbReference type="PROSITE" id="PS50405">
    <property type="entry name" value="GST_CTER"/>
    <property type="match status" value="1"/>
</dbReference>
<dbReference type="InterPro" id="IPR036282">
    <property type="entry name" value="Glutathione-S-Trfase_C_sf"/>
</dbReference>
<evidence type="ECO:0000256" key="1">
    <source>
        <dbReference type="ARBA" id="ARBA00012452"/>
    </source>
</evidence>
<dbReference type="GO" id="GO:0004364">
    <property type="term" value="F:glutathione transferase activity"/>
    <property type="evidence" value="ECO:0007669"/>
    <property type="project" value="UniProtKB-EC"/>
</dbReference>
<dbReference type="Pfam" id="PF14497">
    <property type="entry name" value="GST_C_3"/>
    <property type="match status" value="1"/>
</dbReference>
<evidence type="ECO:0000259" key="4">
    <source>
        <dbReference type="PROSITE" id="PS50405"/>
    </source>
</evidence>
<keyword evidence="5" id="KW-1185">Reference proteome</keyword>
<dbReference type="GO" id="GO:0006749">
    <property type="term" value="P:glutathione metabolic process"/>
    <property type="evidence" value="ECO:0007669"/>
    <property type="project" value="TreeGrafter"/>
</dbReference>
<proteinExistence type="predicted"/>
<dbReference type="AlphaFoldDB" id="A0A914Z0B6"/>
<dbReference type="InterPro" id="IPR004046">
    <property type="entry name" value="GST_C"/>
</dbReference>
<dbReference type="EC" id="2.5.1.18" evidence="1"/>
<evidence type="ECO:0000313" key="5">
    <source>
        <dbReference type="Proteomes" id="UP000887577"/>
    </source>
</evidence>
<evidence type="ECO:0000256" key="3">
    <source>
        <dbReference type="ARBA" id="ARBA00047960"/>
    </source>
</evidence>
<organism evidence="5 6">
    <name type="scientific">Panagrolaimus superbus</name>
    <dbReference type="NCBI Taxonomy" id="310955"/>
    <lineage>
        <taxon>Eukaryota</taxon>
        <taxon>Metazoa</taxon>
        <taxon>Ecdysozoa</taxon>
        <taxon>Nematoda</taxon>
        <taxon>Chromadorea</taxon>
        <taxon>Rhabditida</taxon>
        <taxon>Tylenchina</taxon>
        <taxon>Panagrolaimomorpha</taxon>
        <taxon>Panagrolaimoidea</taxon>
        <taxon>Panagrolaimidae</taxon>
        <taxon>Panagrolaimus</taxon>
    </lineage>
</organism>